<dbReference type="InterPro" id="IPR007523">
    <property type="entry name" value="NDUFAF3/AAMDC"/>
</dbReference>
<gene>
    <name evidence="3" type="ORF">GNZ18_28180</name>
</gene>
<dbReference type="PANTHER" id="PTHR15811">
    <property type="entry name" value="MTH938 DOMAIN-CONTAINING PROTEIN"/>
    <property type="match status" value="1"/>
</dbReference>
<keyword evidence="2" id="KW-0963">Cytoplasm</keyword>
<evidence type="ECO:0000313" key="4">
    <source>
        <dbReference type="Proteomes" id="UP000432015"/>
    </source>
</evidence>
<dbReference type="SUPFAM" id="SSF64076">
    <property type="entry name" value="MTH938-like"/>
    <property type="match status" value="1"/>
</dbReference>
<name>A0A7K1L7Q3_9ACTN</name>
<evidence type="ECO:0000256" key="1">
    <source>
        <dbReference type="ARBA" id="ARBA00004496"/>
    </source>
</evidence>
<dbReference type="AlphaFoldDB" id="A0A7K1L7Q3"/>
<dbReference type="FunFam" id="3.40.1230.10:FF:000001">
    <property type="entry name" value="Adipogenesis-associated, Mth938 domain-containing"/>
    <property type="match status" value="1"/>
</dbReference>
<dbReference type="PANTHER" id="PTHR15811:SF5">
    <property type="entry name" value="MTH938 DOMAIN-CONTAINING PROTEIN"/>
    <property type="match status" value="1"/>
</dbReference>
<accession>A0A7K1L7Q3</accession>
<evidence type="ECO:0000256" key="2">
    <source>
        <dbReference type="ARBA" id="ARBA00022490"/>
    </source>
</evidence>
<dbReference type="Proteomes" id="UP000432015">
    <property type="component" value="Unassembled WGS sequence"/>
</dbReference>
<dbReference type="Pfam" id="PF04430">
    <property type="entry name" value="DUF498"/>
    <property type="match status" value="1"/>
</dbReference>
<keyword evidence="4" id="KW-1185">Reference proteome</keyword>
<sequence>MDRSPQITHISWGRMEVEGLAPGKDFKLYPGGGRPWDWSEHGTRHEPGIQPADVQELLDHGCTVIVLSRGMKLRLNTMPETMEVLEAAGIEVHMEETTVAVQLYNELAQTKPVGGLFHSTC</sequence>
<proteinExistence type="predicted"/>
<protein>
    <submittedName>
        <fullName evidence="3">Uncharacterized protein</fullName>
    </submittedName>
</protein>
<dbReference type="InterPro" id="IPR034096">
    <property type="entry name" value="AAMDC"/>
</dbReference>
<dbReference type="CDD" id="cd05126">
    <property type="entry name" value="Mth938"/>
    <property type="match status" value="1"/>
</dbReference>
<dbReference type="RefSeq" id="WP_156219581.1">
    <property type="nucleotide sequence ID" value="NZ_WOFH01000011.1"/>
</dbReference>
<organism evidence="3 4">
    <name type="scientific">Actinomadura litoris</name>
    <dbReference type="NCBI Taxonomy" id="2678616"/>
    <lineage>
        <taxon>Bacteria</taxon>
        <taxon>Bacillati</taxon>
        <taxon>Actinomycetota</taxon>
        <taxon>Actinomycetes</taxon>
        <taxon>Streptosporangiales</taxon>
        <taxon>Thermomonosporaceae</taxon>
        <taxon>Actinomadura</taxon>
    </lineage>
</organism>
<dbReference type="Gene3D" id="3.40.1230.10">
    <property type="entry name" value="MTH938-like"/>
    <property type="match status" value="1"/>
</dbReference>
<comment type="subcellular location">
    <subcellularLocation>
        <location evidence="1">Cytoplasm</location>
    </subcellularLocation>
</comment>
<dbReference type="InterPro" id="IPR036748">
    <property type="entry name" value="MTH938-like_sf"/>
</dbReference>
<comment type="caution">
    <text evidence="3">The sequence shown here is derived from an EMBL/GenBank/DDBJ whole genome shotgun (WGS) entry which is preliminary data.</text>
</comment>
<reference evidence="3 4" key="1">
    <citation type="submission" date="2019-11" db="EMBL/GenBank/DDBJ databases">
        <authorList>
            <person name="Cao P."/>
        </authorList>
    </citation>
    <scope>NUCLEOTIDE SEQUENCE [LARGE SCALE GENOMIC DNA]</scope>
    <source>
        <strain evidence="3 4">NEAU-AAG5</strain>
    </source>
</reference>
<dbReference type="EMBL" id="WOFH01000011">
    <property type="protein sequence ID" value="MUN40448.1"/>
    <property type="molecule type" value="Genomic_DNA"/>
</dbReference>
<dbReference type="GO" id="GO:0005737">
    <property type="term" value="C:cytoplasm"/>
    <property type="evidence" value="ECO:0007669"/>
    <property type="project" value="UniProtKB-SubCell"/>
</dbReference>
<evidence type="ECO:0000313" key="3">
    <source>
        <dbReference type="EMBL" id="MUN40448.1"/>
    </source>
</evidence>